<dbReference type="AlphaFoldDB" id="A0A814MP95"/>
<reference evidence="2" key="1">
    <citation type="submission" date="2021-02" db="EMBL/GenBank/DDBJ databases">
        <authorList>
            <person name="Nowell W R."/>
        </authorList>
    </citation>
    <scope>NUCLEOTIDE SEQUENCE</scope>
</reference>
<evidence type="ECO:0000313" key="3">
    <source>
        <dbReference type="Proteomes" id="UP000663882"/>
    </source>
</evidence>
<dbReference type="CDD" id="cd17039">
    <property type="entry name" value="Ubl_ubiquitin_like"/>
    <property type="match status" value="1"/>
</dbReference>
<dbReference type="PROSITE" id="PS50053">
    <property type="entry name" value="UBIQUITIN_2"/>
    <property type="match status" value="1"/>
</dbReference>
<dbReference type="Pfam" id="PF00240">
    <property type="entry name" value="ubiquitin"/>
    <property type="match status" value="1"/>
</dbReference>
<sequence length="232" mass="26895">MRIFITSTVGKSTSYVFDVEKTTTIRELKEKYVQKAKRQQDLEKILLELDGIEFGEDDKTLFDYNIESDSMLNLIYYDFVGRNPCFGRRFVDVSNNAGLKRVEWGKTAPDWRIAYPGLCLEGICKNKHCVANGNQVIMSLGYIEFDVVGGPSRETTKCPKCFKFVNPILCGFNNCWWKYEGKKQLDESEAPEFVENDWQEADNAYHYFDENKSGIVHWRYLILKAVKTKPAE</sequence>
<gene>
    <name evidence="2" type="ORF">RFH988_LOCUS18309</name>
</gene>
<evidence type="ECO:0000259" key="1">
    <source>
        <dbReference type="PROSITE" id="PS50053"/>
    </source>
</evidence>
<proteinExistence type="predicted"/>
<comment type="caution">
    <text evidence="2">The sequence shown here is derived from an EMBL/GenBank/DDBJ whole genome shotgun (WGS) entry which is preliminary data.</text>
</comment>
<name>A0A814MP95_9BILA</name>
<evidence type="ECO:0000313" key="2">
    <source>
        <dbReference type="EMBL" id="CAF1081336.1"/>
    </source>
</evidence>
<dbReference type="InterPro" id="IPR000626">
    <property type="entry name" value="Ubiquitin-like_dom"/>
</dbReference>
<dbReference type="SUPFAM" id="SSF54236">
    <property type="entry name" value="Ubiquitin-like"/>
    <property type="match status" value="1"/>
</dbReference>
<dbReference type="OrthoDB" id="9994687at2759"/>
<dbReference type="Proteomes" id="UP000663882">
    <property type="component" value="Unassembled WGS sequence"/>
</dbReference>
<dbReference type="InterPro" id="IPR029071">
    <property type="entry name" value="Ubiquitin-like_domsf"/>
</dbReference>
<dbReference type="Gene3D" id="3.10.20.90">
    <property type="entry name" value="Phosphatidylinositol 3-kinase Catalytic Subunit, Chain A, domain 1"/>
    <property type="match status" value="1"/>
</dbReference>
<dbReference type="EMBL" id="CAJNOO010001024">
    <property type="protein sequence ID" value="CAF1081336.1"/>
    <property type="molecule type" value="Genomic_DNA"/>
</dbReference>
<organism evidence="2 3">
    <name type="scientific">Rotaria sordida</name>
    <dbReference type="NCBI Taxonomy" id="392033"/>
    <lineage>
        <taxon>Eukaryota</taxon>
        <taxon>Metazoa</taxon>
        <taxon>Spiralia</taxon>
        <taxon>Gnathifera</taxon>
        <taxon>Rotifera</taxon>
        <taxon>Eurotatoria</taxon>
        <taxon>Bdelloidea</taxon>
        <taxon>Philodinida</taxon>
        <taxon>Philodinidae</taxon>
        <taxon>Rotaria</taxon>
    </lineage>
</organism>
<feature type="domain" description="Ubiquitin-like" evidence="1">
    <location>
        <begin position="1"/>
        <end position="81"/>
    </location>
</feature>
<accession>A0A814MP95</accession>
<protein>
    <recommendedName>
        <fullName evidence="1">Ubiquitin-like domain-containing protein</fullName>
    </recommendedName>
</protein>